<feature type="region of interest" description="Disordered" evidence="1">
    <location>
        <begin position="542"/>
        <end position="566"/>
    </location>
</feature>
<feature type="region of interest" description="Disordered" evidence="1">
    <location>
        <begin position="597"/>
        <end position="945"/>
    </location>
</feature>
<feature type="region of interest" description="Disordered" evidence="1">
    <location>
        <begin position="184"/>
        <end position="293"/>
    </location>
</feature>
<feature type="compositionally biased region" description="Low complexity" evidence="1">
    <location>
        <begin position="622"/>
        <end position="655"/>
    </location>
</feature>
<name>A0A836BS72_9CHLO</name>
<feature type="compositionally biased region" description="Basic and acidic residues" evidence="1">
    <location>
        <begin position="853"/>
        <end position="912"/>
    </location>
</feature>
<organism evidence="2 3">
    <name type="scientific">Edaphochlamys debaryana</name>
    <dbReference type="NCBI Taxonomy" id="47281"/>
    <lineage>
        <taxon>Eukaryota</taxon>
        <taxon>Viridiplantae</taxon>
        <taxon>Chlorophyta</taxon>
        <taxon>core chlorophytes</taxon>
        <taxon>Chlorophyceae</taxon>
        <taxon>CS clade</taxon>
        <taxon>Chlamydomonadales</taxon>
        <taxon>Chlamydomonadales incertae sedis</taxon>
        <taxon>Edaphochlamys</taxon>
    </lineage>
</organism>
<evidence type="ECO:0000313" key="3">
    <source>
        <dbReference type="Proteomes" id="UP000612055"/>
    </source>
</evidence>
<feature type="compositionally biased region" description="Pro residues" evidence="1">
    <location>
        <begin position="470"/>
        <end position="489"/>
    </location>
</feature>
<dbReference type="PANTHER" id="PTHR36721:SF1">
    <property type="entry name" value="OS04G0446401 PROTEIN"/>
    <property type="match status" value="1"/>
</dbReference>
<feature type="compositionally biased region" description="Low complexity" evidence="1">
    <location>
        <begin position="436"/>
        <end position="453"/>
    </location>
</feature>
<feature type="compositionally biased region" description="Gly residues" evidence="1">
    <location>
        <begin position="261"/>
        <end position="293"/>
    </location>
</feature>
<proteinExistence type="predicted"/>
<accession>A0A836BS72</accession>
<dbReference type="EMBL" id="JAEHOE010000100">
    <property type="protein sequence ID" value="KAG2487181.1"/>
    <property type="molecule type" value="Genomic_DNA"/>
</dbReference>
<dbReference type="Gene3D" id="3.90.79.10">
    <property type="entry name" value="Nucleoside Triphosphate Pyrophosphohydrolase"/>
    <property type="match status" value="1"/>
</dbReference>
<dbReference type="InterPro" id="IPR015797">
    <property type="entry name" value="NUDIX_hydrolase-like_dom_sf"/>
</dbReference>
<feature type="compositionally biased region" description="Low complexity" evidence="1">
    <location>
        <begin position="460"/>
        <end position="469"/>
    </location>
</feature>
<protein>
    <recommendedName>
        <fullName evidence="4">Nudix hydrolase domain-containing protein</fullName>
    </recommendedName>
</protein>
<feature type="compositionally biased region" description="Low complexity" evidence="1">
    <location>
        <begin position="18"/>
        <end position="51"/>
    </location>
</feature>
<sequence length="945" mass="97382">MDSADAHTAAPNAAETLASSAPDATPAPSSDPSPASGPSTASVATASPTDTLASSAPARDWRLCEVPRLNGEVCGWATNFTPDRLRGYAAAGVLPFAYRPEEGELYVLLSVQQSNKGGRDEHVFTFLGGKVSWGDKADARRTAAREAYEETHRLLPRRQVLEVLCGSEPACRPATALEVLPGAESDCEGDGRGATSASTASASASRYARTASPARGRGAAASSPLTSATAEGGIRPSGGDSVAGSRGAQSQAAVDEPSSSGRGGDGHAGSPGDSAGGGADVGGGGGAGDGRGGGGGGGGAPFVYYPDGRYVLFGAHLPGAWDLPERCRELLEARTPHPEALKALGLQWVPLAGLEALRRGERIAAPAARMRGGGTAQVKAHHFMAALLRKRRDGRGALDWLLALRQHVRTWHGLPAEAPEAAGAGRGRGRGKEAPAVEAEAEDAGAGAVEVSAQSWGKRAGPAPGLKPFAAPPPPPPPPARRPPPPLLPLGPGVMSPGPHTGGSSAAAVGSSAAASAAAVAAAAKAMAEAAAKQEAAAALLRKLGAPQPQPQGRPQPRGARPSIDAVVDAIGAGSLFSEIPIPDLTVVRWAMDGTRHEADAASSLSKPTVLTPRPPGPPQAQPGTGPAAQRSASPRPAQPQAQPQAQAQARSQPQVGGAGAEPSPSHRAAAGPAAEAQDRRADGAGSDRAWAQWEQAGRPHHPHPHAHPHAHAQSQTQLKPDPASNAGPSGRPHDPPAPAAQPPKVLWRLDGTREAVSSSSACSQTTLTPQLAQPPPHHHHRQPHGPQQSHRERSERPERRDAGSPPPPPPSSAAREQAYRGGGGQHQQNQQQPQQQQHGREQRGLWGPQQQPREDAGRDRDPQQLRDGGRDGETRERVMRSTHAADSHGRPVSPRAERAERRDWQGPREAGEAGGDGSRGGWREGGREGDRQAERVAVWRTADA</sequence>
<feature type="compositionally biased region" description="Low complexity" evidence="1">
    <location>
        <begin position="490"/>
        <end position="507"/>
    </location>
</feature>
<dbReference type="Proteomes" id="UP000612055">
    <property type="component" value="Unassembled WGS sequence"/>
</dbReference>
<gene>
    <name evidence="2" type="ORF">HYH03_014159</name>
</gene>
<feature type="compositionally biased region" description="Basic and acidic residues" evidence="1">
    <location>
        <begin position="790"/>
        <end position="803"/>
    </location>
</feature>
<feature type="compositionally biased region" description="Low complexity" evidence="1">
    <location>
        <begin position="194"/>
        <end position="230"/>
    </location>
</feature>
<feature type="compositionally biased region" description="Basic residues" evidence="1">
    <location>
        <begin position="699"/>
        <end position="711"/>
    </location>
</feature>
<dbReference type="SUPFAM" id="SSF55811">
    <property type="entry name" value="Nudix"/>
    <property type="match status" value="1"/>
</dbReference>
<dbReference type="PANTHER" id="PTHR36721">
    <property type="entry name" value="PROLINE-RICH FAMILY PROTEIN"/>
    <property type="match status" value="1"/>
</dbReference>
<dbReference type="AlphaFoldDB" id="A0A836BS72"/>
<evidence type="ECO:0000256" key="1">
    <source>
        <dbReference type="SAM" id="MobiDB-lite"/>
    </source>
</evidence>
<reference evidence="2" key="1">
    <citation type="journal article" date="2020" name="bioRxiv">
        <title>Comparative genomics of Chlamydomonas.</title>
        <authorList>
            <person name="Craig R.J."/>
            <person name="Hasan A.R."/>
            <person name="Ness R.W."/>
            <person name="Keightley P.D."/>
        </authorList>
    </citation>
    <scope>NUCLEOTIDE SEQUENCE</scope>
    <source>
        <strain evidence="2">CCAP 11/70</strain>
    </source>
</reference>
<evidence type="ECO:0000313" key="2">
    <source>
        <dbReference type="EMBL" id="KAG2487181.1"/>
    </source>
</evidence>
<feature type="region of interest" description="Disordered" evidence="1">
    <location>
        <begin position="1"/>
        <end position="55"/>
    </location>
</feature>
<feature type="compositionally biased region" description="Basic and acidic residues" evidence="1">
    <location>
        <begin position="922"/>
        <end position="935"/>
    </location>
</feature>
<evidence type="ECO:0008006" key="4">
    <source>
        <dbReference type="Google" id="ProtNLM"/>
    </source>
</evidence>
<dbReference type="OrthoDB" id="551398at2759"/>
<feature type="region of interest" description="Disordered" evidence="1">
    <location>
        <begin position="415"/>
        <end position="507"/>
    </location>
</feature>
<comment type="caution">
    <text evidence="2">The sequence shown here is derived from an EMBL/GenBank/DDBJ whole genome shotgun (WGS) entry which is preliminary data.</text>
</comment>
<feature type="compositionally biased region" description="Low complexity" evidence="1">
    <location>
        <begin position="827"/>
        <end position="838"/>
    </location>
</feature>
<keyword evidence="3" id="KW-1185">Reference proteome</keyword>